<feature type="domain" description="AlgX/AlgJ SGNH hydrolase-like" evidence="15">
    <location>
        <begin position="55"/>
        <end position="309"/>
    </location>
</feature>
<evidence type="ECO:0000256" key="3">
    <source>
        <dbReference type="ARBA" id="ARBA00006553"/>
    </source>
</evidence>
<dbReference type="UniPathway" id="UPA00286"/>
<keyword evidence="7" id="KW-0574">Periplasm</keyword>
<dbReference type="STRING" id="1245471.PCA10_38170"/>
<dbReference type="PATRIC" id="fig|1245471.3.peg.3858"/>
<evidence type="ECO:0000256" key="5">
    <source>
        <dbReference type="ARBA" id="ARBA00022679"/>
    </source>
</evidence>
<dbReference type="GO" id="GO:0016746">
    <property type="term" value="F:acyltransferase activity"/>
    <property type="evidence" value="ECO:0007669"/>
    <property type="project" value="UniProtKB-KW"/>
</dbReference>
<feature type="disulfide bond" evidence="13">
    <location>
        <begin position="35"/>
        <end position="220"/>
    </location>
</feature>
<dbReference type="GO" id="GO:0042121">
    <property type="term" value="P:alginic acid biosynthetic process"/>
    <property type="evidence" value="ECO:0007669"/>
    <property type="project" value="UniProtKB-UniPathway"/>
</dbReference>
<keyword evidence="10" id="KW-0012">Acyltransferase</keyword>
<dbReference type="GO" id="GO:0042597">
    <property type="term" value="C:periplasmic space"/>
    <property type="evidence" value="ECO:0007669"/>
    <property type="project" value="UniProtKB-SubCell"/>
</dbReference>
<keyword evidence="6 14" id="KW-0732">Signal</keyword>
<comment type="subcellular location">
    <subcellularLocation>
        <location evidence="1">Periplasm</location>
    </subcellularLocation>
</comment>
<dbReference type="InterPro" id="IPR031811">
    <property type="entry name" value="ALGX/ALGJ_SGNH-like"/>
</dbReference>
<dbReference type="Proteomes" id="UP000015503">
    <property type="component" value="Chromosome"/>
</dbReference>
<feature type="active site" description="Nucleophile" evidence="12">
    <location>
        <position position="253"/>
    </location>
</feature>
<proteinExistence type="inferred from homology"/>
<evidence type="ECO:0000259" key="16">
    <source>
        <dbReference type="Pfam" id="PF16824"/>
    </source>
</evidence>
<feature type="active site" description="Proton acceptor" evidence="12">
    <location>
        <position position="167"/>
    </location>
</feature>
<keyword evidence="5" id="KW-0808">Transferase</keyword>
<evidence type="ECO:0000256" key="8">
    <source>
        <dbReference type="ARBA" id="ARBA00022841"/>
    </source>
</evidence>
<evidence type="ECO:0000256" key="11">
    <source>
        <dbReference type="ARBA" id="ARBA00032384"/>
    </source>
</evidence>
<keyword evidence="18" id="KW-1185">Reference proteome</keyword>
<evidence type="ECO:0000259" key="15">
    <source>
        <dbReference type="Pfam" id="PF16822"/>
    </source>
</evidence>
<dbReference type="RefSeq" id="WP_016493686.1">
    <property type="nucleotide sequence ID" value="NC_021499.1"/>
</dbReference>
<dbReference type="AlphaFoldDB" id="S6BK25"/>
<dbReference type="CDD" id="cd14487">
    <property type="entry name" value="AlgX_C"/>
    <property type="match status" value="1"/>
</dbReference>
<feature type="active site" evidence="12">
    <location>
        <position position="165"/>
    </location>
</feature>
<evidence type="ECO:0000256" key="4">
    <source>
        <dbReference type="ARBA" id="ARBA00013937"/>
    </source>
</evidence>
<keyword evidence="8" id="KW-0016">Alginate biosynthesis</keyword>
<comment type="similarity">
    <text evidence="3">Belongs to the AlgX family.</text>
</comment>
<organism evidence="17 18">
    <name type="scientific">Metapseudomonas resinovorans NBRC 106553</name>
    <dbReference type="NCBI Taxonomy" id="1245471"/>
    <lineage>
        <taxon>Bacteria</taxon>
        <taxon>Pseudomonadati</taxon>
        <taxon>Pseudomonadota</taxon>
        <taxon>Gammaproteobacteria</taxon>
        <taxon>Pseudomonadales</taxon>
        <taxon>Pseudomonadaceae</taxon>
        <taxon>Metapseudomonas</taxon>
    </lineage>
</organism>
<evidence type="ECO:0000256" key="9">
    <source>
        <dbReference type="ARBA" id="ARBA00023157"/>
    </source>
</evidence>
<dbReference type="eggNOG" id="ENOG502Z8PP">
    <property type="taxonomic scope" value="Bacteria"/>
</dbReference>
<keyword evidence="9 13" id="KW-1015">Disulfide bond</keyword>
<evidence type="ECO:0000256" key="2">
    <source>
        <dbReference type="ARBA" id="ARBA00005182"/>
    </source>
</evidence>
<comment type="pathway">
    <text evidence="2">Glycan biosynthesis; alginate biosynthesis.</text>
</comment>
<dbReference type="InterPro" id="IPR034655">
    <property type="entry name" value="AlgX_N"/>
</dbReference>
<dbReference type="OrthoDB" id="6773032at2"/>
<accession>S6BK25</accession>
<dbReference type="InterPro" id="IPR031798">
    <property type="entry name" value="AlgX_C"/>
</dbReference>
<evidence type="ECO:0000256" key="6">
    <source>
        <dbReference type="ARBA" id="ARBA00022729"/>
    </source>
</evidence>
<evidence type="ECO:0000256" key="1">
    <source>
        <dbReference type="ARBA" id="ARBA00004418"/>
    </source>
</evidence>
<dbReference type="Pfam" id="PF16822">
    <property type="entry name" value="ALGX"/>
    <property type="match status" value="1"/>
</dbReference>
<feature type="chain" id="PRO_5004536431" description="Alginate biosynthesis protein AlgX" evidence="14">
    <location>
        <begin position="22"/>
        <end position="462"/>
    </location>
</feature>
<feature type="disulfide bond" evidence="13">
    <location>
        <begin position="331"/>
        <end position="442"/>
    </location>
</feature>
<evidence type="ECO:0000313" key="18">
    <source>
        <dbReference type="Proteomes" id="UP000015503"/>
    </source>
</evidence>
<dbReference type="CDD" id="cd14441">
    <property type="entry name" value="AlgX_N"/>
    <property type="match status" value="1"/>
</dbReference>
<dbReference type="SUPFAM" id="SSF52266">
    <property type="entry name" value="SGNH hydrolase"/>
    <property type="match status" value="1"/>
</dbReference>
<dbReference type="Pfam" id="PF16824">
    <property type="entry name" value="CBM_26"/>
    <property type="match status" value="1"/>
</dbReference>
<evidence type="ECO:0000313" key="17">
    <source>
        <dbReference type="EMBL" id="BAN49549.1"/>
    </source>
</evidence>
<evidence type="ECO:0000256" key="12">
    <source>
        <dbReference type="PIRSR" id="PIRSR638639-50"/>
    </source>
</evidence>
<evidence type="ECO:0000256" key="14">
    <source>
        <dbReference type="SAM" id="SignalP"/>
    </source>
</evidence>
<evidence type="ECO:0000256" key="13">
    <source>
        <dbReference type="PIRSR" id="PIRSR638639-51"/>
    </source>
</evidence>
<reference evidence="17 18" key="1">
    <citation type="journal article" date="2013" name="Genome Announc.">
        <title>Complete Genome Sequence of the Carbazole Degrader Pseudomonas resinovorans Strain CA10 (NBRC 106553).</title>
        <authorList>
            <person name="Shintani M."/>
            <person name="Hosoyama A."/>
            <person name="Ohji S."/>
            <person name="Tsuchikane K."/>
            <person name="Takarada H."/>
            <person name="Yamazoe A."/>
            <person name="Fujita N."/>
            <person name="Nojiri H."/>
        </authorList>
    </citation>
    <scope>NUCLEOTIDE SEQUENCE [LARGE SCALE GENOMIC DNA]</scope>
    <source>
        <strain evidence="17 18">NBRC 106553</strain>
    </source>
</reference>
<protein>
    <recommendedName>
        <fullName evidence="4">Alginate biosynthesis protein AlgX</fullName>
    </recommendedName>
    <alternativeName>
        <fullName evidence="11">Probable alginate O-acetyltransferase AlgX</fullName>
    </alternativeName>
</protein>
<evidence type="ECO:0000256" key="10">
    <source>
        <dbReference type="ARBA" id="ARBA00023315"/>
    </source>
</evidence>
<name>S6BK25_METRE</name>
<dbReference type="HOGENOM" id="CLU_651753_0_0_6"/>
<dbReference type="Gene3D" id="2.60.120.1380">
    <property type="entry name" value="C-terminal carbohydrate-binding module"/>
    <property type="match status" value="1"/>
</dbReference>
<dbReference type="InterPro" id="IPR038639">
    <property type="entry name" value="AlgX_C_sf"/>
</dbReference>
<feature type="domain" description="Alginate biosynthesis protein AlgX C-terminal carbohydrate-binding module" evidence="16">
    <location>
        <begin position="330"/>
        <end position="448"/>
    </location>
</feature>
<evidence type="ECO:0000256" key="7">
    <source>
        <dbReference type="ARBA" id="ARBA00022764"/>
    </source>
</evidence>
<gene>
    <name evidence="17" type="primary">algX</name>
    <name evidence="17" type="ORF">PCA10_38170</name>
</gene>
<dbReference type="KEGG" id="pre:PCA10_38170"/>
<feature type="signal peptide" evidence="14">
    <location>
        <begin position="1"/>
        <end position="21"/>
    </location>
</feature>
<dbReference type="EMBL" id="AP013068">
    <property type="protein sequence ID" value="BAN49549.1"/>
    <property type="molecule type" value="Genomic_DNA"/>
</dbReference>
<sequence>MNRATYLIAATLLVAASDLRAAPPTYQAEACCSLCPAAASLDPSLPGLAGLGGLVEARDGWLFSRAQDLRSQFGLDDYSYKQLERLRNALKHNGTELLVVYPPSRGLIHGDKLQPADRARFDQAQARENYRATLARLRKLDIWVPDLASLLEAQAGTPDYYFKGDQHWTPQGAERTARLVAETARGIPALAQLPHGAYASQPAGLVGRSGSLQKAAQMACGTGYPRQFVQGYVTRPLEPEAAVEADVVLVGSSNSADAFNFAGFLEQYLGTPVRNASLASGGHTSALMQYLMSADYRKKSPKLLVWELDDADSLMQRNFYRQAIAAVGDGCSGQPALLQGRTGLAGGSRQVLFNGADGVLPIRGSDYRIELQLEAPDVQQLGATLTFMNGRQENLLFERGTGPGRFLLELREDADWDDLTFLALSVQAMPGGSQGELSARLCKARSDQARPELRTAQAGAGS</sequence>